<feature type="transmembrane region" description="Helical" evidence="1">
    <location>
        <begin position="405"/>
        <end position="427"/>
    </location>
</feature>
<feature type="transmembrane region" description="Helical" evidence="1">
    <location>
        <begin position="380"/>
        <end position="399"/>
    </location>
</feature>
<dbReference type="Proteomes" id="UP001596201">
    <property type="component" value="Unassembled WGS sequence"/>
</dbReference>
<keyword evidence="1" id="KW-0812">Transmembrane</keyword>
<feature type="transmembrane region" description="Helical" evidence="1">
    <location>
        <begin position="191"/>
        <end position="213"/>
    </location>
</feature>
<feature type="transmembrane region" description="Helical" evidence="1">
    <location>
        <begin position="115"/>
        <end position="133"/>
    </location>
</feature>
<protein>
    <submittedName>
        <fullName evidence="2">Uncharacterized protein</fullName>
    </submittedName>
</protein>
<dbReference type="RefSeq" id="WP_227228502.1">
    <property type="nucleotide sequence ID" value="NZ_JAJCVJ010000001.1"/>
</dbReference>
<dbReference type="AlphaFoldDB" id="A0ABD5R804"/>
<keyword evidence="1" id="KW-1133">Transmembrane helix</keyword>
<proteinExistence type="predicted"/>
<name>A0ABD5R804_9EURY</name>
<comment type="caution">
    <text evidence="2">The sequence shown here is derived from an EMBL/GenBank/DDBJ whole genome shotgun (WGS) entry which is preliminary data.</text>
</comment>
<feature type="transmembrane region" description="Helical" evidence="1">
    <location>
        <begin position="166"/>
        <end position="185"/>
    </location>
</feature>
<evidence type="ECO:0000313" key="3">
    <source>
        <dbReference type="Proteomes" id="UP001596201"/>
    </source>
</evidence>
<evidence type="ECO:0000313" key="2">
    <source>
        <dbReference type="EMBL" id="MFC5366142.1"/>
    </source>
</evidence>
<keyword evidence="3" id="KW-1185">Reference proteome</keyword>
<feature type="transmembrane region" description="Helical" evidence="1">
    <location>
        <begin position="448"/>
        <end position="469"/>
    </location>
</feature>
<accession>A0ABD5R804</accession>
<dbReference type="EMBL" id="JBHSKX010000001">
    <property type="protein sequence ID" value="MFC5366142.1"/>
    <property type="molecule type" value="Genomic_DNA"/>
</dbReference>
<gene>
    <name evidence="2" type="ORF">ACFPJ5_04275</name>
</gene>
<feature type="transmembrane region" description="Helical" evidence="1">
    <location>
        <begin position="308"/>
        <end position="329"/>
    </location>
</feature>
<feature type="transmembrane region" description="Helical" evidence="1">
    <location>
        <begin position="85"/>
        <end position="103"/>
    </location>
</feature>
<sequence length="475" mass="49895">MSRRRSWLVRFLLVTLGVGLLARPALAHQFATRFDVPVPLPWLFAGAGATVALTALLLAVGGSVPDASRRLGRVPAVVARPLSTFARATFFFAFGAVLWVGATGTPTPGANFATLFVWPVWLKGLALLSIVAGSPWRLLSPWRTVYDALCSLEGAPIALREYPDRLGAWPALVGFLLLVGVAENLTRLPSLPAGTAVLVAGYALVMLLGGIAFGPTWFDRADPLAVFYRLLGRAAPLSVTRESDGAATVVARVPWRDCRRPVADRATAALVVAAVYTVSFDGFAESPQYASLHVGVQDALAVGPSVSIVLYLLGFGGFLACFWLVVRAVAWATPSGEPGPTRVAGDGGVADSLGLALAPTLLPIAAGYEVAHSYGYSLTFLGRLPIAVGAGSVDLLGWLPIWAFWASQVSLIVVGHVVAVVAAHAVVERVVGETIVDPRKSVSSRGTLRAHAPLTVLMVGYTVLSLWIVSQPLAG</sequence>
<feature type="transmembrane region" description="Helical" evidence="1">
    <location>
        <begin position="43"/>
        <end position="64"/>
    </location>
</feature>
<reference evidence="2 3" key="1">
    <citation type="journal article" date="2019" name="Int. J. Syst. Evol. Microbiol.">
        <title>The Global Catalogue of Microorganisms (GCM) 10K type strain sequencing project: providing services to taxonomists for standard genome sequencing and annotation.</title>
        <authorList>
            <consortium name="The Broad Institute Genomics Platform"/>
            <consortium name="The Broad Institute Genome Sequencing Center for Infectious Disease"/>
            <person name="Wu L."/>
            <person name="Ma J."/>
        </authorList>
    </citation>
    <scope>NUCLEOTIDE SEQUENCE [LARGE SCALE GENOMIC DNA]</scope>
    <source>
        <strain evidence="2 3">CGMCC 1.12237</strain>
    </source>
</reference>
<keyword evidence="1" id="KW-0472">Membrane</keyword>
<organism evidence="2 3">
    <name type="scientific">Salinirubrum litoreum</name>
    <dbReference type="NCBI Taxonomy" id="1126234"/>
    <lineage>
        <taxon>Archaea</taxon>
        <taxon>Methanobacteriati</taxon>
        <taxon>Methanobacteriota</taxon>
        <taxon>Stenosarchaea group</taxon>
        <taxon>Halobacteria</taxon>
        <taxon>Halobacteriales</taxon>
        <taxon>Haloferacaceae</taxon>
        <taxon>Salinirubrum</taxon>
    </lineage>
</organism>
<evidence type="ECO:0000256" key="1">
    <source>
        <dbReference type="SAM" id="Phobius"/>
    </source>
</evidence>